<keyword evidence="1" id="KW-1133">Transmembrane helix</keyword>
<dbReference type="Proteomes" id="UP000440004">
    <property type="component" value="Unassembled WGS sequence"/>
</dbReference>
<evidence type="ECO:0000313" key="4">
    <source>
        <dbReference type="Proteomes" id="UP000440004"/>
    </source>
</evidence>
<sequence>MIENKENNKKPIITLLADVFLLIISFIISLYIVRSWYIFDYLRVFIDGIFIVILTKLTIILICFKFFIKNDKINVILAVVATYNLFSFLVLQFISFDFVYEVSTINFIIDIVLISLSRLFLFIKPKSNTTDKILNEYIEVEVNKELSMGESIDICNDENHITIYSQAPLIISKDMEYSDRNRLHEVAPESVIFEFCTVNNVTQELKDLKNTLKENTFDSVIIHTKNFYRLEFLDIIELLKDIPISVDLMDEEISLFELTSMEDIINNFPLNVEYNKFLLGDILLLYTGDICETLLDELIKGNSNVTIVENTISTSLHDKYCNNKKIEFIQILSLEDLKLLLSNGFTNIIYSLPVTDADYGEREIKKTIEQNIINIKNMLNCIPEDKTRKITFISSYKAQKPKSILGYCYKNVEVIMRSLDKYSKIDLQVIRMPESIKKGNKFIKDIHENLSIEEYDARGHDVYVYMYSDMEAALLITNLLHISDSVIVYMGNQLYIPELLNNINLKGRMEDKIKVNYNEERLPLEFYIDDVLEYTKYQSTDNPYVFLLPDTNVDYMIVSKIINILQTKIKSESDEVCKEYLKQLAI</sequence>
<dbReference type="AlphaFoldDB" id="A0A6A7K858"/>
<feature type="transmembrane region" description="Helical" evidence="1">
    <location>
        <begin position="102"/>
        <end position="123"/>
    </location>
</feature>
<dbReference type="EMBL" id="WHNX01000009">
    <property type="protein sequence ID" value="MPW25679.1"/>
    <property type="molecule type" value="Genomic_DNA"/>
</dbReference>
<dbReference type="Pfam" id="PF02719">
    <property type="entry name" value="Polysacc_synt_2"/>
    <property type="match status" value="1"/>
</dbReference>
<reference evidence="3 4" key="1">
    <citation type="submission" date="2019-10" db="EMBL/GenBank/DDBJ databases">
        <title>Alkalibaculum tamaniensis sp.nov., a new alkaliphilic acetogen, isolated on methoxylated aromatics from a mud volcano.</title>
        <authorList>
            <person name="Khomyakova M.A."/>
            <person name="Merkel A.Y."/>
            <person name="Bonch-Osmolovskaya E.A."/>
            <person name="Slobodkin A.I."/>
        </authorList>
    </citation>
    <scope>NUCLEOTIDE SEQUENCE [LARGE SCALE GENOMIC DNA]</scope>
    <source>
        <strain evidence="3 4">M08DMB</strain>
    </source>
</reference>
<evidence type="ECO:0000256" key="1">
    <source>
        <dbReference type="SAM" id="Phobius"/>
    </source>
</evidence>
<keyword evidence="4" id="KW-1185">Reference proteome</keyword>
<dbReference type="InterPro" id="IPR003869">
    <property type="entry name" value="Polysac_CapD-like"/>
</dbReference>
<keyword evidence="1" id="KW-0472">Membrane</keyword>
<protein>
    <recommendedName>
        <fullName evidence="2">Polysaccharide biosynthesis protein CapD-like domain-containing protein</fullName>
    </recommendedName>
</protein>
<keyword evidence="1" id="KW-0812">Transmembrane</keyword>
<dbReference type="InterPro" id="IPR036291">
    <property type="entry name" value="NAD(P)-bd_dom_sf"/>
</dbReference>
<proteinExistence type="predicted"/>
<comment type="caution">
    <text evidence="3">The sequence shown here is derived from an EMBL/GenBank/DDBJ whole genome shotgun (WGS) entry which is preliminary data.</text>
</comment>
<dbReference type="SUPFAM" id="SSF51735">
    <property type="entry name" value="NAD(P)-binding Rossmann-fold domains"/>
    <property type="match status" value="1"/>
</dbReference>
<organism evidence="3 4">
    <name type="scientific">Alkalibaculum sporogenes</name>
    <dbReference type="NCBI Taxonomy" id="2655001"/>
    <lineage>
        <taxon>Bacteria</taxon>
        <taxon>Bacillati</taxon>
        <taxon>Bacillota</taxon>
        <taxon>Clostridia</taxon>
        <taxon>Eubacteriales</taxon>
        <taxon>Eubacteriaceae</taxon>
        <taxon>Alkalibaculum</taxon>
    </lineage>
</organism>
<dbReference type="Gene3D" id="3.40.50.720">
    <property type="entry name" value="NAD(P)-binding Rossmann-like Domain"/>
    <property type="match status" value="1"/>
</dbReference>
<accession>A0A6A7K858</accession>
<feature type="transmembrane region" description="Helical" evidence="1">
    <location>
        <begin position="45"/>
        <end position="68"/>
    </location>
</feature>
<dbReference type="RefSeq" id="WP_152803377.1">
    <property type="nucleotide sequence ID" value="NZ_WHNX01000009.1"/>
</dbReference>
<evidence type="ECO:0000313" key="3">
    <source>
        <dbReference type="EMBL" id="MPW25679.1"/>
    </source>
</evidence>
<feature type="domain" description="Polysaccharide biosynthesis protein CapD-like" evidence="2">
    <location>
        <begin position="359"/>
        <end position="431"/>
    </location>
</feature>
<evidence type="ECO:0000259" key="2">
    <source>
        <dbReference type="Pfam" id="PF02719"/>
    </source>
</evidence>
<name>A0A6A7K858_9FIRM</name>
<feature type="transmembrane region" description="Helical" evidence="1">
    <location>
        <begin position="75"/>
        <end position="96"/>
    </location>
</feature>
<gene>
    <name evidence="3" type="ORF">GC105_07735</name>
</gene>
<feature type="transmembrane region" description="Helical" evidence="1">
    <location>
        <begin position="12"/>
        <end position="33"/>
    </location>
</feature>